<dbReference type="AlphaFoldDB" id="A0A2G9CEE4"/>
<gene>
    <name evidence="4" type="ORF">CS062_02600</name>
</gene>
<feature type="region of interest" description="Disordered" evidence="2">
    <location>
        <begin position="23"/>
        <end position="46"/>
    </location>
</feature>
<sequence length="435" mass="46548">MNDRLQSIRDAAARLKARLPGFSGRADAGPATDTEGAGAGVGRSTGAGGFGRRAGVGLVRALPWLAGLTAAAGAVALLVAHPPVHEVPRGAVTLRVNTLTGGITEARSGSVLKLPGLHDVRDLPVRDRSYHPTRFARADGEAPLQSLEGLSLGLDLTVRWTVDPTRLPQLAATLPDDIEGDVIAPALQGIVYRQIATHTVREIFSTQRGPIQAALEGELRRKLAADGIVLRGLEIGNVDLPHEYREGLENLLAEGLASEKMRYTLELKEKQVKQTELEAAAEKVRRETAAEAAAREQVIAAKGQEEAMKHVLPFKQRQVEQRQLEAEAERVARVRMAEGNAQARGIEADGEAKAREKLADAEAYRQTRIGKVAVDQMAAEGALLSRHPLLIQKAMADKLSDKVQVIIAPPPADGGFIGKTLLGTKQEPTQEQGAQ</sequence>
<proteinExistence type="predicted"/>
<comment type="subcellular location">
    <subcellularLocation>
        <location evidence="1">Membrane</location>
        <topology evidence="1">Single-pass membrane protein</topology>
    </subcellularLocation>
</comment>
<dbReference type="Gene3D" id="3.30.479.30">
    <property type="entry name" value="Band 7 domain"/>
    <property type="match status" value="1"/>
</dbReference>
<dbReference type="GO" id="GO:0016020">
    <property type="term" value="C:membrane"/>
    <property type="evidence" value="ECO:0007669"/>
    <property type="project" value="UniProtKB-SubCell"/>
</dbReference>
<dbReference type="Pfam" id="PF01145">
    <property type="entry name" value="Band_7"/>
    <property type="match status" value="1"/>
</dbReference>
<dbReference type="RefSeq" id="WP_099859905.1">
    <property type="nucleotide sequence ID" value="NZ_PEOG01000007.1"/>
</dbReference>
<accession>A0A2G9CEE4</accession>
<dbReference type="SUPFAM" id="SSF117892">
    <property type="entry name" value="Band 7/SPFH domain"/>
    <property type="match status" value="1"/>
</dbReference>
<feature type="compositionally biased region" description="Gly residues" evidence="2">
    <location>
        <begin position="37"/>
        <end position="46"/>
    </location>
</feature>
<dbReference type="InterPro" id="IPR001107">
    <property type="entry name" value="Band_7"/>
</dbReference>
<comment type="caution">
    <text evidence="4">The sequence shown here is derived from an EMBL/GenBank/DDBJ whole genome shotgun (WGS) entry which is preliminary data.</text>
</comment>
<evidence type="ECO:0000256" key="1">
    <source>
        <dbReference type="ARBA" id="ARBA00004167"/>
    </source>
</evidence>
<dbReference type="OrthoDB" id="108248at2"/>
<reference evidence="4 5" key="1">
    <citation type="submission" date="2017-11" db="EMBL/GenBank/DDBJ databases">
        <title>Draft genome sequence of Mitsuaria sp. HWN-4.</title>
        <authorList>
            <person name="Gundlapally S.R."/>
        </authorList>
    </citation>
    <scope>NUCLEOTIDE SEQUENCE [LARGE SCALE GENOMIC DNA]</scope>
    <source>
        <strain evidence="4 5">HWN-4</strain>
    </source>
</reference>
<name>A0A2G9CEE4_9BURK</name>
<evidence type="ECO:0000313" key="4">
    <source>
        <dbReference type="EMBL" id="PIM54793.1"/>
    </source>
</evidence>
<evidence type="ECO:0000259" key="3">
    <source>
        <dbReference type="Pfam" id="PF01145"/>
    </source>
</evidence>
<dbReference type="Proteomes" id="UP000231501">
    <property type="component" value="Unassembled WGS sequence"/>
</dbReference>
<evidence type="ECO:0000256" key="2">
    <source>
        <dbReference type="SAM" id="MobiDB-lite"/>
    </source>
</evidence>
<feature type="domain" description="Band 7" evidence="3">
    <location>
        <begin position="86"/>
        <end position="253"/>
    </location>
</feature>
<evidence type="ECO:0000313" key="5">
    <source>
        <dbReference type="Proteomes" id="UP000231501"/>
    </source>
</evidence>
<protein>
    <submittedName>
        <fullName evidence="4">Spfh domain / band 7 family protein</fullName>
    </submittedName>
</protein>
<dbReference type="EMBL" id="PEOG01000007">
    <property type="protein sequence ID" value="PIM54793.1"/>
    <property type="molecule type" value="Genomic_DNA"/>
</dbReference>
<organism evidence="4 5">
    <name type="scientific">Roseateles chitinivorans</name>
    <dbReference type="NCBI Taxonomy" id="2917965"/>
    <lineage>
        <taxon>Bacteria</taxon>
        <taxon>Pseudomonadati</taxon>
        <taxon>Pseudomonadota</taxon>
        <taxon>Betaproteobacteria</taxon>
        <taxon>Burkholderiales</taxon>
        <taxon>Sphaerotilaceae</taxon>
        <taxon>Roseateles</taxon>
    </lineage>
</organism>
<keyword evidence="5" id="KW-1185">Reference proteome</keyword>
<dbReference type="InterPro" id="IPR036013">
    <property type="entry name" value="Band_7/SPFH_dom_sf"/>
</dbReference>